<keyword evidence="3" id="KW-1185">Reference proteome</keyword>
<name>A0A918N6N7_9ACTN</name>
<evidence type="ECO:0000256" key="1">
    <source>
        <dbReference type="SAM" id="MobiDB-lite"/>
    </source>
</evidence>
<protein>
    <submittedName>
        <fullName evidence="2">Uncharacterized protein</fullName>
    </submittedName>
</protein>
<feature type="compositionally biased region" description="Low complexity" evidence="1">
    <location>
        <begin position="72"/>
        <end position="86"/>
    </location>
</feature>
<organism evidence="2 3">
    <name type="scientific">Streptomyces fructofermentans</name>
    <dbReference type="NCBI Taxonomy" id="152141"/>
    <lineage>
        <taxon>Bacteria</taxon>
        <taxon>Bacillati</taxon>
        <taxon>Actinomycetota</taxon>
        <taxon>Actinomycetes</taxon>
        <taxon>Kitasatosporales</taxon>
        <taxon>Streptomycetaceae</taxon>
        <taxon>Streptomyces</taxon>
    </lineage>
</organism>
<dbReference type="AlphaFoldDB" id="A0A918N6N7"/>
<dbReference type="Proteomes" id="UP000645555">
    <property type="component" value="Unassembled WGS sequence"/>
</dbReference>
<evidence type="ECO:0000313" key="2">
    <source>
        <dbReference type="EMBL" id="GGX40028.1"/>
    </source>
</evidence>
<gene>
    <name evidence="2" type="ORF">GCM10010515_03300</name>
</gene>
<dbReference type="EMBL" id="BMWD01000001">
    <property type="protein sequence ID" value="GGX40028.1"/>
    <property type="molecule type" value="Genomic_DNA"/>
</dbReference>
<proteinExistence type="predicted"/>
<accession>A0A918N6N7</accession>
<comment type="caution">
    <text evidence="2">The sequence shown here is derived from an EMBL/GenBank/DDBJ whole genome shotgun (WGS) entry which is preliminary data.</text>
</comment>
<feature type="region of interest" description="Disordered" evidence="1">
    <location>
        <begin position="1"/>
        <end position="95"/>
    </location>
</feature>
<feature type="compositionally biased region" description="Basic residues" evidence="1">
    <location>
        <begin position="39"/>
        <end position="50"/>
    </location>
</feature>
<reference evidence="2" key="1">
    <citation type="journal article" date="2014" name="Int. J. Syst. Evol. Microbiol.">
        <title>Complete genome sequence of Corynebacterium casei LMG S-19264T (=DSM 44701T), isolated from a smear-ripened cheese.</title>
        <authorList>
            <consortium name="US DOE Joint Genome Institute (JGI-PGF)"/>
            <person name="Walter F."/>
            <person name="Albersmeier A."/>
            <person name="Kalinowski J."/>
            <person name="Ruckert C."/>
        </authorList>
    </citation>
    <scope>NUCLEOTIDE SEQUENCE</scope>
    <source>
        <strain evidence="2">JCM 4956</strain>
    </source>
</reference>
<sequence>MRSPGRAHPGGALPGKGAPRGCAPREGRTPGDSPSTSWHRSRRDRFRTRHGGFVVPGRGGAVTRAGRRRARVGGADATGRPAGAGEADARAGEVDARAGPVKRITMFRFWLKLKPNGRIVSRASRSPTDRTHTRKGS</sequence>
<evidence type="ECO:0000313" key="3">
    <source>
        <dbReference type="Proteomes" id="UP000645555"/>
    </source>
</evidence>
<reference evidence="2" key="2">
    <citation type="submission" date="2020-09" db="EMBL/GenBank/DDBJ databases">
        <authorList>
            <person name="Sun Q."/>
            <person name="Ohkuma M."/>
        </authorList>
    </citation>
    <scope>NUCLEOTIDE SEQUENCE</scope>
    <source>
        <strain evidence="2">JCM 4956</strain>
    </source>
</reference>